<name>A0A6C8Y1T5_SALDZ</name>
<feature type="domain" description="Type IV / VI secretion system DotU" evidence="2">
    <location>
        <begin position="7"/>
        <end position="207"/>
    </location>
</feature>
<reference evidence="3" key="1">
    <citation type="submission" date="2018-08" db="EMBL/GenBank/DDBJ databases">
        <authorList>
            <consortium name="GenomeTrakr network: Whole genome sequencing for foodborne pathogen traceback"/>
        </authorList>
    </citation>
    <scope>NUCLEOTIDE SEQUENCE [LARGE SCALE GENOMIC DNA]</scope>
    <source>
        <strain evidence="3">FMA0132</strain>
    </source>
</reference>
<keyword evidence="1" id="KW-1133">Transmembrane helix</keyword>
<dbReference type="AlphaFoldDB" id="A0A6C8Y1T5"/>
<dbReference type="Gene3D" id="1.25.40.590">
    <property type="entry name" value="Type IV / VI secretion system, DotU"/>
    <property type="match status" value="1"/>
</dbReference>
<dbReference type="NCBIfam" id="NF038239">
    <property type="entry name" value="T6SS_TssL_short"/>
    <property type="match status" value="1"/>
</dbReference>
<gene>
    <name evidence="3" type="ORF">EL06_21045</name>
</gene>
<evidence type="ECO:0000313" key="3">
    <source>
        <dbReference type="EMBL" id="MIE71836.1"/>
    </source>
</evidence>
<dbReference type="PANTHER" id="PTHR38033">
    <property type="entry name" value="MEMBRANE PROTEIN-RELATED"/>
    <property type="match status" value="1"/>
</dbReference>
<dbReference type="NCBIfam" id="TIGR03349">
    <property type="entry name" value="IV_VI_DotU"/>
    <property type="match status" value="1"/>
</dbReference>
<dbReference type="Proteomes" id="UP000885362">
    <property type="component" value="Unassembled WGS sequence"/>
</dbReference>
<dbReference type="InterPro" id="IPR038522">
    <property type="entry name" value="T4/T6SS_DotU_sf"/>
</dbReference>
<keyword evidence="1" id="KW-0812">Transmembrane</keyword>
<comment type="caution">
    <text evidence="3">The sequence shown here is derived from an EMBL/GenBank/DDBJ whole genome shotgun (WGS) entry which is preliminary data.</text>
</comment>
<dbReference type="EMBL" id="RSHK01000024">
    <property type="protein sequence ID" value="MIE71836.1"/>
    <property type="molecule type" value="Genomic_DNA"/>
</dbReference>
<evidence type="ECO:0000259" key="2">
    <source>
        <dbReference type="Pfam" id="PF09850"/>
    </source>
</evidence>
<dbReference type="Pfam" id="PF09850">
    <property type="entry name" value="DotU"/>
    <property type="match status" value="1"/>
</dbReference>
<feature type="transmembrane region" description="Helical" evidence="1">
    <location>
        <begin position="185"/>
        <end position="208"/>
    </location>
</feature>
<proteinExistence type="predicted"/>
<sequence>MKQNIRIDALMADAWLTVTELRFGARLSDGEGERLWQHCVDSIEQVMARLESAGVSEVSRRHILYAWCALLDETAKGREGEDDACIVWYDRPLQVKYFGSMDAGDELYTRMRQVLREPAPDGVVLTCFHRVLMLGFKGGYALTEPAREQLVRALCERVPSFDTDPGLPVLANISGRSGLAEWLRYWPVCIGLSLVVVAGLWLGLSHWLDSLIATLLPGYGK</sequence>
<organism evidence="3">
    <name type="scientific">Salmonella diarizonae</name>
    <dbReference type="NCBI Taxonomy" id="59204"/>
    <lineage>
        <taxon>Bacteria</taxon>
        <taxon>Pseudomonadati</taxon>
        <taxon>Pseudomonadota</taxon>
        <taxon>Gammaproteobacteria</taxon>
        <taxon>Enterobacterales</taxon>
        <taxon>Enterobacteriaceae</taxon>
        <taxon>Salmonella</taxon>
    </lineage>
</organism>
<keyword evidence="1" id="KW-0472">Membrane</keyword>
<dbReference type="PANTHER" id="PTHR38033:SF1">
    <property type="entry name" value="DOTU FAMILY TYPE IV_VI SECRETION SYSTEM PROTEIN"/>
    <property type="match status" value="1"/>
</dbReference>
<accession>A0A6C8Y1T5</accession>
<evidence type="ECO:0000256" key="1">
    <source>
        <dbReference type="SAM" id="Phobius"/>
    </source>
</evidence>
<protein>
    <submittedName>
        <fullName evidence="3">DotU family type IV/VI secretion system protein</fullName>
    </submittedName>
</protein>
<dbReference type="InterPro" id="IPR017732">
    <property type="entry name" value="T4/T6SS_DotU"/>
</dbReference>